<evidence type="ECO:0000313" key="2">
    <source>
        <dbReference type="WBParaSite" id="PEQ_0000398001-mRNA-1"/>
    </source>
</evidence>
<accession>A0A914RCG5</accession>
<organism evidence="1 2">
    <name type="scientific">Parascaris equorum</name>
    <name type="common">Equine roundworm</name>
    <dbReference type="NCBI Taxonomy" id="6256"/>
    <lineage>
        <taxon>Eukaryota</taxon>
        <taxon>Metazoa</taxon>
        <taxon>Ecdysozoa</taxon>
        <taxon>Nematoda</taxon>
        <taxon>Chromadorea</taxon>
        <taxon>Rhabditida</taxon>
        <taxon>Spirurina</taxon>
        <taxon>Ascaridomorpha</taxon>
        <taxon>Ascaridoidea</taxon>
        <taxon>Ascarididae</taxon>
        <taxon>Parascaris</taxon>
    </lineage>
</organism>
<reference evidence="2" key="1">
    <citation type="submission" date="2022-11" db="UniProtKB">
        <authorList>
            <consortium name="WormBaseParasite"/>
        </authorList>
    </citation>
    <scope>IDENTIFICATION</scope>
</reference>
<keyword evidence="1" id="KW-1185">Reference proteome</keyword>
<sequence>MRSHQTTSLTIKVLANPSWSIRMSAKTLKSQFIAAWCLVRSEVISKRLFRSFIINLFAVVGRER</sequence>
<dbReference type="AlphaFoldDB" id="A0A914RCG5"/>
<name>A0A914RCG5_PAREQ</name>
<dbReference type="WBParaSite" id="PEQ_0000398001-mRNA-1">
    <property type="protein sequence ID" value="PEQ_0000398001-mRNA-1"/>
    <property type="gene ID" value="PEQ_0000398001"/>
</dbReference>
<dbReference type="Proteomes" id="UP000887564">
    <property type="component" value="Unplaced"/>
</dbReference>
<proteinExistence type="predicted"/>
<evidence type="ECO:0000313" key="1">
    <source>
        <dbReference type="Proteomes" id="UP000887564"/>
    </source>
</evidence>
<protein>
    <submittedName>
        <fullName evidence="2">Uncharacterized protein</fullName>
    </submittedName>
</protein>